<dbReference type="InterPro" id="IPR058647">
    <property type="entry name" value="BSH_CzcB-like"/>
</dbReference>
<dbReference type="EMBL" id="JACVEL010000012">
    <property type="protein sequence ID" value="MBC9813598.1"/>
    <property type="molecule type" value="Genomic_DNA"/>
</dbReference>
<name>A0A8J6U0S7_9FLAO</name>
<proteinExistence type="inferred from homology"/>
<accession>A0A8J6U0S7</accession>
<protein>
    <submittedName>
        <fullName evidence="6">Efflux RND transporter periplasmic adaptor subunit</fullName>
    </submittedName>
</protein>
<evidence type="ECO:0000259" key="5">
    <source>
        <dbReference type="Pfam" id="PF25973"/>
    </source>
</evidence>
<evidence type="ECO:0000256" key="4">
    <source>
        <dbReference type="SAM" id="MobiDB-lite"/>
    </source>
</evidence>
<dbReference type="RefSeq" id="WP_163491031.1">
    <property type="nucleotide sequence ID" value="NZ_JACVEL010000012.1"/>
</dbReference>
<dbReference type="InterPro" id="IPR006143">
    <property type="entry name" value="RND_pump_MFP"/>
</dbReference>
<gene>
    <name evidence="6" type="ORF">H9Y05_14065</name>
</gene>
<feature type="coiled-coil region" evidence="3">
    <location>
        <begin position="154"/>
        <end position="181"/>
    </location>
</feature>
<dbReference type="SUPFAM" id="SSF111369">
    <property type="entry name" value="HlyD-like secretion proteins"/>
    <property type="match status" value="1"/>
</dbReference>
<dbReference type="GO" id="GO:0022857">
    <property type="term" value="F:transmembrane transporter activity"/>
    <property type="evidence" value="ECO:0007669"/>
    <property type="project" value="InterPro"/>
</dbReference>
<dbReference type="InterPro" id="IPR051909">
    <property type="entry name" value="MFP_Cation_Efflux"/>
</dbReference>
<sequence>MKSLINIIFVCTSLLLLNSCGEAHKEGDGHNHGTTSSADHEEATATVTTLTQEQIKAVGITLGTIEYKQLTASIKANGALRVPNNNKGNATSLYGGVVKTLTVQIGDHVKKGQVIATIANPQFIQLQEEYLTIDSRITLAEQEMQRQKELSEGNAGAKKNLQSATAELNTLRTRKASLQQQIQLMGINPNTVSNSNLRSALTVTSPISGTVSNVFAKIGSYVDVAFPVIEIVDNSSLHLDLQVFEKDLPKIRVGQIIHFTLTNNPEKEYDATVFSIGSSFENESKSIAVHAKVSGTPTGLIDGMNITGIVSLDHVKSPAVPNEAIVEADGKYYIFIQTDREAQEHHEENGHDDHGHAHDEGEATHNHTDETEAGKHANEQVKTMNFEKTEVIKGVSDLGYTAVTFITEVPANVKIVTKGAFFINAKLSNTGGHQH</sequence>
<dbReference type="PANTHER" id="PTHR30097:SF4">
    <property type="entry name" value="SLR6042 PROTEIN"/>
    <property type="match status" value="1"/>
</dbReference>
<comment type="similarity">
    <text evidence="1">Belongs to the membrane fusion protein (MFP) (TC 8.A.1) family.</text>
</comment>
<dbReference type="GO" id="GO:0016020">
    <property type="term" value="C:membrane"/>
    <property type="evidence" value="ECO:0007669"/>
    <property type="project" value="InterPro"/>
</dbReference>
<feature type="domain" description="CzcB-like barrel-sandwich hybrid" evidence="5">
    <location>
        <begin position="95"/>
        <end position="233"/>
    </location>
</feature>
<dbReference type="GO" id="GO:0060003">
    <property type="term" value="P:copper ion export"/>
    <property type="evidence" value="ECO:0007669"/>
    <property type="project" value="TreeGrafter"/>
</dbReference>
<evidence type="ECO:0000256" key="3">
    <source>
        <dbReference type="SAM" id="Coils"/>
    </source>
</evidence>
<organism evidence="6 7">
    <name type="scientific">Taishania pollutisoli</name>
    <dbReference type="NCBI Taxonomy" id="2766479"/>
    <lineage>
        <taxon>Bacteria</taxon>
        <taxon>Pseudomonadati</taxon>
        <taxon>Bacteroidota</taxon>
        <taxon>Flavobacteriia</taxon>
        <taxon>Flavobacteriales</taxon>
        <taxon>Crocinitomicaceae</taxon>
        <taxon>Taishania</taxon>
    </lineage>
</organism>
<evidence type="ECO:0000256" key="2">
    <source>
        <dbReference type="ARBA" id="ARBA00022448"/>
    </source>
</evidence>
<dbReference type="Proteomes" id="UP000652681">
    <property type="component" value="Unassembled WGS sequence"/>
</dbReference>
<dbReference type="NCBIfam" id="TIGR01730">
    <property type="entry name" value="RND_mfp"/>
    <property type="match status" value="1"/>
</dbReference>
<reference evidence="6" key="1">
    <citation type="submission" date="2020-09" db="EMBL/GenBank/DDBJ databases">
        <title>Taishania pollutisoli gen. nov., sp. nov., Isolated from Tetrabromobisphenol A-Contaminated Soil.</title>
        <authorList>
            <person name="Chen Q."/>
        </authorList>
    </citation>
    <scope>NUCLEOTIDE SEQUENCE</scope>
    <source>
        <strain evidence="6">CZZ-1</strain>
    </source>
</reference>
<evidence type="ECO:0000313" key="7">
    <source>
        <dbReference type="Proteomes" id="UP000652681"/>
    </source>
</evidence>
<dbReference type="GO" id="GO:0015679">
    <property type="term" value="P:plasma membrane copper ion transport"/>
    <property type="evidence" value="ECO:0007669"/>
    <property type="project" value="TreeGrafter"/>
</dbReference>
<evidence type="ECO:0000256" key="1">
    <source>
        <dbReference type="ARBA" id="ARBA00009477"/>
    </source>
</evidence>
<keyword evidence="3" id="KW-0175">Coiled coil</keyword>
<feature type="region of interest" description="Disordered" evidence="4">
    <location>
        <begin position="342"/>
        <end position="380"/>
    </location>
</feature>
<comment type="caution">
    <text evidence="6">The sequence shown here is derived from an EMBL/GenBank/DDBJ whole genome shotgun (WGS) entry which is preliminary data.</text>
</comment>
<keyword evidence="2" id="KW-0813">Transport</keyword>
<dbReference type="GO" id="GO:0030313">
    <property type="term" value="C:cell envelope"/>
    <property type="evidence" value="ECO:0007669"/>
    <property type="project" value="TreeGrafter"/>
</dbReference>
<dbReference type="Gene3D" id="2.40.50.100">
    <property type="match status" value="1"/>
</dbReference>
<evidence type="ECO:0000313" key="6">
    <source>
        <dbReference type="EMBL" id="MBC9813598.1"/>
    </source>
</evidence>
<keyword evidence="7" id="KW-1185">Reference proteome</keyword>
<dbReference type="Gene3D" id="2.40.30.170">
    <property type="match status" value="1"/>
</dbReference>
<dbReference type="Pfam" id="PF25973">
    <property type="entry name" value="BSH_CzcB"/>
    <property type="match status" value="1"/>
</dbReference>
<dbReference type="AlphaFoldDB" id="A0A8J6U0S7"/>
<dbReference type="PANTHER" id="PTHR30097">
    <property type="entry name" value="CATION EFFLUX SYSTEM PROTEIN CUSB"/>
    <property type="match status" value="1"/>
</dbReference>